<dbReference type="AlphaFoldDB" id="A0A6I8LL43"/>
<protein>
    <submittedName>
        <fullName evidence="3">Periplasmic aromatic aldehyde oxidoreductase</fullName>
    </submittedName>
</protein>
<keyword evidence="1" id="KW-0560">Oxidoreductase</keyword>
<dbReference type="InterPro" id="IPR016166">
    <property type="entry name" value="FAD-bd_PCMH"/>
</dbReference>
<dbReference type="Proteomes" id="UP000399805">
    <property type="component" value="Unassembled WGS sequence"/>
</dbReference>
<dbReference type="InterPro" id="IPR036318">
    <property type="entry name" value="FAD-bd_PCMH-like_sf"/>
</dbReference>
<reference evidence="3 4" key="1">
    <citation type="submission" date="2019-09" db="EMBL/GenBank/DDBJ databases">
        <authorList>
            <person name="Leyn A S."/>
        </authorList>
    </citation>
    <scope>NUCLEOTIDE SEQUENCE [LARGE SCALE GENOMIC DNA]</scope>
    <source>
        <strain evidence="3">AA231_1</strain>
    </source>
</reference>
<dbReference type="InterPro" id="IPR016169">
    <property type="entry name" value="FAD-bd_PCMH_sub2"/>
</dbReference>
<evidence type="ECO:0000259" key="2">
    <source>
        <dbReference type="PROSITE" id="PS51387"/>
    </source>
</evidence>
<dbReference type="Pfam" id="PF00941">
    <property type="entry name" value="FAD_binding_5"/>
    <property type="match status" value="1"/>
</dbReference>
<gene>
    <name evidence="3" type="ORF">AA23TX_03455</name>
</gene>
<dbReference type="PANTHER" id="PTHR42659">
    <property type="entry name" value="XANTHINE DEHYDROGENASE SUBUNIT C-RELATED"/>
    <property type="match status" value="1"/>
</dbReference>
<proteinExistence type="predicted"/>
<sequence>MKTFTYLRPPNPQAAVEAATTHRARYVAGGTNLLDLMREGVEQPTGLVDVSELSTGIRRDIDGTLVLGAGATNTAVAEHPDVRTWFPLISRSVLNGASGQIRNMATVGGNLLQRTRCLYFYDATTRCNKRVEGSGCDAVEGDHRNHAILGASPSCAATHSSDLCVALAALDASVHVLGPGGERTIDLLEFYELPGDRPSVENVLGPHELITSVSVPPLSYGRRSTYRKVRERTSYAFALVSVAAALDIEDGVVRDARLALGGVAPKPWRATGAEALLRGARATGDEFRRAAEAVVEDASPLRDNAYTIPLATRTIVATLEQLAGAEARS</sequence>
<evidence type="ECO:0000256" key="1">
    <source>
        <dbReference type="ARBA" id="ARBA00023002"/>
    </source>
</evidence>
<dbReference type="SUPFAM" id="SSF56176">
    <property type="entry name" value="FAD-binding/transporter-associated domain-like"/>
    <property type="match status" value="1"/>
</dbReference>
<feature type="domain" description="FAD-binding PCMH-type" evidence="2">
    <location>
        <begin position="1"/>
        <end position="220"/>
    </location>
</feature>
<dbReference type="InterPro" id="IPR036683">
    <property type="entry name" value="CO_DH_flav_C_dom_sf"/>
</dbReference>
<dbReference type="PANTHER" id="PTHR42659:SF1">
    <property type="entry name" value="OXIDOREDUCTASE"/>
    <property type="match status" value="1"/>
</dbReference>
<name>A0A6I8LL43_9PSEU</name>
<dbReference type="Pfam" id="PF03450">
    <property type="entry name" value="CO_deh_flav_C"/>
    <property type="match status" value="1"/>
</dbReference>
<dbReference type="GO" id="GO:0016491">
    <property type="term" value="F:oxidoreductase activity"/>
    <property type="evidence" value="ECO:0007669"/>
    <property type="project" value="UniProtKB-KW"/>
</dbReference>
<dbReference type="SUPFAM" id="SSF55447">
    <property type="entry name" value="CO dehydrogenase flavoprotein C-terminal domain-like"/>
    <property type="match status" value="1"/>
</dbReference>
<dbReference type="InterPro" id="IPR002346">
    <property type="entry name" value="Mopterin_DH_FAD-bd"/>
</dbReference>
<dbReference type="Gene3D" id="3.30.43.10">
    <property type="entry name" value="Uridine Diphospho-n-acetylenolpyruvylglucosamine Reductase, domain 2"/>
    <property type="match status" value="1"/>
</dbReference>
<dbReference type="InterPro" id="IPR016167">
    <property type="entry name" value="FAD-bd_PCMH_sub1"/>
</dbReference>
<dbReference type="Gene3D" id="3.30.390.50">
    <property type="entry name" value="CO dehydrogenase flavoprotein, C-terminal domain"/>
    <property type="match status" value="1"/>
</dbReference>
<accession>A0A6I8LL43</accession>
<dbReference type="GO" id="GO:0071949">
    <property type="term" value="F:FAD binding"/>
    <property type="evidence" value="ECO:0007669"/>
    <property type="project" value="InterPro"/>
</dbReference>
<dbReference type="InterPro" id="IPR051312">
    <property type="entry name" value="Diverse_Substr_Oxidored"/>
</dbReference>
<dbReference type="PROSITE" id="PS51387">
    <property type="entry name" value="FAD_PCMH"/>
    <property type="match status" value="1"/>
</dbReference>
<dbReference type="RefSeq" id="WP_155543434.1">
    <property type="nucleotide sequence ID" value="NZ_CABVGP010000001.1"/>
</dbReference>
<dbReference type="InterPro" id="IPR005107">
    <property type="entry name" value="CO_DH_flav_C"/>
</dbReference>
<dbReference type="Gene3D" id="3.30.465.10">
    <property type="match status" value="2"/>
</dbReference>
<organism evidence="3 4">
    <name type="scientific">Amycolatopsis camponoti</name>
    <dbReference type="NCBI Taxonomy" id="2606593"/>
    <lineage>
        <taxon>Bacteria</taxon>
        <taxon>Bacillati</taxon>
        <taxon>Actinomycetota</taxon>
        <taxon>Actinomycetes</taxon>
        <taxon>Pseudonocardiales</taxon>
        <taxon>Pseudonocardiaceae</taxon>
        <taxon>Amycolatopsis</taxon>
    </lineage>
</organism>
<keyword evidence="4" id="KW-1185">Reference proteome</keyword>
<dbReference type="SMART" id="SM01092">
    <property type="entry name" value="CO_deh_flav_C"/>
    <property type="match status" value="1"/>
</dbReference>
<dbReference type="EMBL" id="CABVGP010000001">
    <property type="protein sequence ID" value="VVJ18434.1"/>
    <property type="molecule type" value="Genomic_DNA"/>
</dbReference>
<evidence type="ECO:0000313" key="3">
    <source>
        <dbReference type="EMBL" id="VVJ18434.1"/>
    </source>
</evidence>
<evidence type="ECO:0000313" key="4">
    <source>
        <dbReference type="Proteomes" id="UP000399805"/>
    </source>
</evidence>